<evidence type="ECO:0000256" key="1">
    <source>
        <dbReference type="SAM" id="Coils"/>
    </source>
</evidence>
<comment type="caution">
    <text evidence="3">The sequence shown here is derived from an EMBL/GenBank/DDBJ whole genome shotgun (WGS) entry which is preliminary data.</text>
</comment>
<evidence type="ECO:0000256" key="2">
    <source>
        <dbReference type="SAM" id="MobiDB-lite"/>
    </source>
</evidence>
<accession>A0A507CHI9</accession>
<name>A0A507CHI9_9FUNG</name>
<dbReference type="RefSeq" id="XP_031027225.1">
    <property type="nucleotide sequence ID" value="XM_031166978.1"/>
</dbReference>
<feature type="compositionally biased region" description="Low complexity" evidence="2">
    <location>
        <begin position="51"/>
        <end position="60"/>
    </location>
</feature>
<feature type="region of interest" description="Disordered" evidence="2">
    <location>
        <begin position="1"/>
        <end position="67"/>
    </location>
</feature>
<evidence type="ECO:0000313" key="3">
    <source>
        <dbReference type="EMBL" id="TPX37155.1"/>
    </source>
</evidence>
<reference evidence="3 4" key="1">
    <citation type="journal article" date="2019" name="Sci. Rep.">
        <title>Comparative genomics of chytrid fungi reveal insights into the obligate biotrophic and pathogenic lifestyle of Synchytrium endobioticum.</title>
        <authorList>
            <person name="van de Vossenberg B.T.L.H."/>
            <person name="Warris S."/>
            <person name="Nguyen H.D.T."/>
            <person name="van Gent-Pelzer M.P.E."/>
            <person name="Joly D.L."/>
            <person name="van de Geest H.C."/>
            <person name="Bonants P.J.M."/>
            <person name="Smith D.S."/>
            <person name="Levesque C.A."/>
            <person name="van der Lee T.A.J."/>
        </authorList>
    </citation>
    <scope>NUCLEOTIDE SEQUENCE [LARGE SCALE GENOMIC DNA]</scope>
    <source>
        <strain evidence="3 4">JEL517</strain>
    </source>
</reference>
<feature type="compositionally biased region" description="Polar residues" evidence="2">
    <location>
        <begin position="27"/>
        <end position="50"/>
    </location>
</feature>
<proteinExistence type="predicted"/>
<dbReference type="GeneID" id="42002275"/>
<protein>
    <submittedName>
        <fullName evidence="3">Uncharacterized protein</fullName>
    </submittedName>
</protein>
<organism evidence="3 4">
    <name type="scientific">Synchytrium microbalum</name>
    <dbReference type="NCBI Taxonomy" id="1806994"/>
    <lineage>
        <taxon>Eukaryota</taxon>
        <taxon>Fungi</taxon>
        <taxon>Fungi incertae sedis</taxon>
        <taxon>Chytridiomycota</taxon>
        <taxon>Chytridiomycota incertae sedis</taxon>
        <taxon>Chytridiomycetes</taxon>
        <taxon>Synchytriales</taxon>
        <taxon>Synchytriaceae</taxon>
        <taxon>Synchytrium</taxon>
    </lineage>
</organism>
<feature type="coiled-coil region" evidence="1">
    <location>
        <begin position="228"/>
        <end position="463"/>
    </location>
</feature>
<sequence length="500" mass="58126">MSQQSLHLSTSPVSPLRHPRGFPASVRHTSATTTKPRSSMSQPTTPSRPKSAQQQSSLSSPPRTNGLEDECVRNLQQQVYLLELETRYLRGGRPGGAPSNESEPQDNVQTLKSKFTELQTVHKQEVKKLQDVIEELRRRGPDEFGDVHELRLELQTLKDNQVIEKDKLSGEIIQLRRQLDSADADKMRLEASLKRVSDDFHVQRTRGLELTDTANHLREQVNEQLALNTKHVKKIEELTRQNRELEMKIEESEGGLLSVEYESLKQRLAEVHQDNLSLQQDIKQMQVVRAQEEHMRNRVQEDCAELVKENVMLRKELDNEQRKLKKELENRDQKIKRRQDNIREADQAREELERLRDEKATNIIRAEAQERRLQEISKEAREKDCALSKALEARALHEERLLEAERRLQKTETELIQLAQDKRALFDDLALAKNQVDVQSHKQQKAQHEKRELQRELDMYRREHSARLKLAETVQGLQGAEEQYLSLVREVSRISPSSTI</sequence>
<keyword evidence="1" id="KW-0175">Coiled coil</keyword>
<feature type="compositionally biased region" description="Polar residues" evidence="2">
    <location>
        <begin position="1"/>
        <end position="13"/>
    </location>
</feature>
<keyword evidence="4" id="KW-1185">Reference proteome</keyword>
<gene>
    <name evidence="3" type="ORF">SmJEL517_g01050</name>
</gene>
<evidence type="ECO:0000313" key="4">
    <source>
        <dbReference type="Proteomes" id="UP000319731"/>
    </source>
</evidence>
<dbReference type="STRING" id="1806994.A0A507CHI9"/>
<dbReference type="Proteomes" id="UP000319731">
    <property type="component" value="Unassembled WGS sequence"/>
</dbReference>
<dbReference type="OrthoDB" id="2130396at2759"/>
<dbReference type="AlphaFoldDB" id="A0A507CHI9"/>
<dbReference type="EMBL" id="QEAO01000003">
    <property type="protein sequence ID" value="TPX37155.1"/>
    <property type="molecule type" value="Genomic_DNA"/>
</dbReference>
<feature type="coiled-coil region" evidence="1">
    <location>
        <begin position="165"/>
        <end position="199"/>
    </location>
</feature>